<accession>A0ACA9NNF7</accession>
<sequence>MSESRLTKNQLLVKIDQLTASFEEQKENYTNEVCLLKENYAKEKHEKEIERNDNMYKKHEYEYELMQQTINYLEQTISDLQSRINDNISTPELY</sequence>
<dbReference type="EMBL" id="CAJVPM010027494">
    <property type="protein sequence ID" value="CAG8666360.1"/>
    <property type="molecule type" value="Genomic_DNA"/>
</dbReference>
<dbReference type="Proteomes" id="UP000789860">
    <property type="component" value="Unassembled WGS sequence"/>
</dbReference>
<evidence type="ECO:0000313" key="2">
    <source>
        <dbReference type="Proteomes" id="UP000789860"/>
    </source>
</evidence>
<organism evidence="1 2">
    <name type="scientific">Scutellospora calospora</name>
    <dbReference type="NCBI Taxonomy" id="85575"/>
    <lineage>
        <taxon>Eukaryota</taxon>
        <taxon>Fungi</taxon>
        <taxon>Fungi incertae sedis</taxon>
        <taxon>Mucoromycota</taxon>
        <taxon>Glomeromycotina</taxon>
        <taxon>Glomeromycetes</taxon>
        <taxon>Diversisporales</taxon>
        <taxon>Gigasporaceae</taxon>
        <taxon>Scutellospora</taxon>
    </lineage>
</organism>
<protein>
    <submittedName>
        <fullName evidence="1">400_t:CDS:1</fullName>
    </submittedName>
</protein>
<keyword evidence="2" id="KW-1185">Reference proteome</keyword>
<evidence type="ECO:0000313" key="1">
    <source>
        <dbReference type="EMBL" id="CAG8666360.1"/>
    </source>
</evidence>
<proteinExistence type="predicted"/>
<name>A0ACA9NNF7_9GLOM</name>
<comment type="caution">
    <text evidence="1">The sequence shown here is derived from an EMBL/GenBank/DDBJ whole genome shotgun (WGS) entry which is preliminary data.</text>
</comment>
<gene>
    <name evidence="1" type="ORF">SCALOS_LOCUS9214</name>
</gene>
<reference evidence="1" key="1">
    <citation type="submission" date="2021-06" db="EMBL/GenBank/DDBJ databases">
        <authorList>
            <person name="Kallberg Y."/>
            <person name="Tangrot J."/>
            <person name="Rosling A."/>
        </authorList>
    </citation>
    <scope>NUCLEOTIDE SEQUENCE</scope>
    <source>
        <strain evidence="1">AU212A</strain>
    </source>
</reference>